<keyword evidence="3" id="KW-1185">Reference proteome</keyword>
<reference evidence="2" key="1">
    <citation type="submission" date="2022-07" db="EMBL/GenBank/DDBJ databases">
        <title>Chromosome-level genome of Muraenolepis orangiensis.</title>
        <authorList>
            <person name="Kim J."/>
        </authorList>
    </citation>
    <scope>NUCLEOTIDE SEQUENCE</scope>
    <source>
        <strain evidence="2">KU_S4_2022</strain>
        <tissue evidence="2">Muscle</tissue>
    </source>
</reference>
<name>A0A9Q0EBQ7_9TELE</name>
<dbReference type="AlphaFoldDB" id="A0A9Q0EBQ7"/>
<dbReference type="Proteomes" id="UP001148018">
    <property type="component" value="Unassembled WGS sequence"/>
</dbReference>
<feature type="non-terminal residue" evidence="2">
    <location>
        <position position="50"/>
    </location>
</feature>
<organism evidence="2 3">
    <name type="scientific">Muraenolepis orangiensis</name>
    <name type="common">Patagonian moray cod</name>
    <dbReference type="NCBI Taxonomy" id="630683"/>
    <lineage>
        <taxon>Eukaryota</taxon>
        <taxon>Metazoa</taxon>
        <taxon>Chordata</taxon>
        <taxon>Craniata</taxon>
        <taxon>Vertebrata</taxon>
        <taxon>Euteleostomi</taxon>
        <taxon>Actinopterygii</taxon>
        <taxon>Neopterygii</taxon>
        <taxon>Teleostei</taxon>
        <taxon>Neoteleostei</taxon>
        <taxon>Acanthomorphata</taxon>
        <taxon>Zeiogadaria</taxon>
        <taxon>Gadariae</taxon>
        <taxon>Gadiformes</taxon>
        <taxon>Muraenolepidoidei</taxon>
        <taxon>Muraenolepididae</taxon>
        <taxon>Muraenolepis</taxon>
    </lineage>
</organism>
<comment type="caution">
    <text evidence="2">The sequence shown here is derived from an EMBL/GenBank/DDBJ whole genome shotgun (WGS) entry which is preliminary data.</text>
</comment>
<dbReference type="EMBL" id="JANIIK010000044">
    <property type="protein sequence ID" value="KAJ3604320.1"/>
    <property type="molecule type" value="Genomic_DNA"/>
</dbReference>
<feature type="compositionally biased region" description="Pro residues" evidence="1">
    <location>
        <begin position="27"/>
        <end position="43"/>
    </location>
</feature>
<evidence type="ECO:0000256" key="1">
    <source>
        <dbReference type="SAM" id="MobiDB-lite"/>
    </source>
</evidence>
<proteinExistence type="predicted"/>
<sequence>MGLSECGCARGGLPSQAAHSPVCPGTPVVPPPSSPGKPPPCPPRHQDSSQ</sequence>
<evidence type="ECO:0000313" key="3">
    <source>
        <dbReference type="Proteomes" id="UP001148018"/>
    </source>
</evidence>
<feature type="region of interest" description="Disordered" evidence="1">
    <location>
        <begin position="1"/>
        <end position="50"/>
    </location>
</feature>
<accession>A0A9Q0EBQ7</accession>
<evidence type="ECO:0000313" key="2">
    <source>
        <dbReference type="EMBL" id="KAJ3604320.1"/>
    </source>
</evidence>
<gene>
    <name evidence="2" type="ORF">NHX12_029061</name>
</gene>
<protein>
    <submittedName>
        <fullName evidence="2">Uncharacterized protein</fullName>
    </submittedName>
</protein>